<feature type="compositionally biased region" description="Basic and acidic residues" evidence="1">
    <location>
        <begin position="93"/>
        <end position="116"/>
    </location>
</feature>
<feature type="region of interest" description="Disordered" evidence="1">
    <location>
        <begin position="148"/>
        <end position="171"/>
    </location>
</feature>
<feature type="region of interest" description="Disordered" evidence="1">
    <location>
        <begin position="44"/>
        <end position="116"/>
    </location>
</feature>
<name>A0AAV8S491_9ROSI</name>
<dbReference type="Proteomes" id="UP001159364">
    <property type="component" value="Unassembled WGS sequence"/>
</dbReference>
<evidence type="ECO:0000256" key="1">
    <source>
        <dbReference type="SAM" id="MobiDB-lite"/>
    </source>
</evidence>
<feature type="compositionally biased region" description="Polar residues" evidence="1">
    <location>
        <begin position="72"/>
        <end position="90"/>
    </location>
</feature>
<comment type="caution">
    <text evidence="2">The sequence shown here is derived from an EMBL/GenBank/DDBJ whole genome shotgun (WGS) entry which is preliminary data.</text>
</comment>
<dbReference type="AlphaFoldDB" id="A0AAV8S491"/>
<accession>A0AAV8S491</accession>
<dbReference type="EMBL" id="JAIWQS010000263">
    <property type="protein sequence ID" value="KAJ8746880.1"/>
    <property type="molecule type" value="Genomic_DNA"/>
</dbReference>
<keyword evidence="2" id="KW-0496">Mitochondrion</keyword>
<sequence>MPLREQGAKEVGCSSTLAFVLVFAVRAMITGVASDIGGPQMMMPSGSDIGGPQMMMPSGSGSEVSSSEASVNQTGAGPSNARTDDSSSAPSAFEERTNELIQENLKERKGDLGDGQRVSEVRQAVEEDFEIGTKAEEFTLIKEFEAEAQGGSKRNIQEDLPATKSVFNQVK</sequence>
<organism evidence="2 3">
    <name type="scientific">Erythroxylum novogranatense</name>
    <dbReference type="NCBI Taxonomy" id="1862640"/>
    <lineage>
        <taxon>Eukaryota</taxon>
        <taxon>Viridiplantae</taxon>
        <taxon>Streptophyta</taxon>
        <taxon>Embryophyta</taxon>
        <taxon>Tracheophyta</taxon>
        <taxon>Spermatophyta</taxon>
        <taxon>Magnoliopsida</taxon>
        <taxon>eudicotyledons</taxon>
        <taxon>Gunneridae</taxon>
        <taxon>Pentapetalae</taxon>
        <taxon>rosids</taxon>
        <taxon>fabids</taxon>
        <taxon>Malpighiales</taxon>
        <taxon>Erythroxylaceae</taxon>
        <taxon>Erythroxylum</taxon>
    </lineage>
</organism>
<geneLocation type="mitochondrion" evidence="2"/>
<reference evidence="2 3" key="1">
    <citation type="submission" date="2021-09" db="EMBL/GenBank/DDBJ databases">
        <title>Genomic insights and catalytic innovation underlie evolution of tropane alkaloids biosynthesis.</title>
        <authorList>
            <person name="Wang Y.-J."/>
            <person name="Tian T."/>
            <person name="Huang J.-P."/>
            <person name="Huang S.-X."/>
        </authorList>
    </citation>
    <scope>NUCLEOTIDE SEQUENCE [LARGE SCALE GENOMIC DNA]</scope>
    <source>
        <strain evidence="2">KIB-2018</strain>
        <tissue evidence="2">Leaf</tissue>
    </source>
</reference>
<evidence type="ECO:0000313" key="2">
    <source>
        <dbReference type="EMBL" id="KAJ8746880.1"/>
    </source>
</evidence>
<gene>
    <name evidence="2" type="ORF">K2173_010152</name>
</gene>
<proteinExistence type="predicted"/>
<keyword evidence="3" id="KW-1185">Reference proteome</keyword>
<evidence type="ECO:0000313" key="3">
    <source>
        <dbReference type="Proteomes" id="UP001159364"/>
    </source>
</evidence>
<protein>
    <submittedName>
        <fullName evidence="2">Uncharacterized protein</fullName>
    </submittedName>
</protein>
<feature type="compositionally biased region" description="Low complexity" evidence="1">
    <location>
        <begin position="50"/>
        <end position="71"/>
    </location>
</feature>